<reference evidence="6" key="1">
    <citation type="submission" date="2016-11" db="EMBL/GenBank/DDBJ databases">
        <authorList>
            <person name="Varghese N."/>
            <person name="Submissions S."/>
        </authorList>
    </citation>
    <scope>NUCLEOTIDE SEQUENCE [LARGE SCALE GENOMIC DNA]</scope>
    <source>
        <strain evidence="6">DSM 26134</strain>
    </source>
</reference>
<evidence type="ECO:0000313" key="6">
    <source>
        <dbReference type="Proteomes" id="UP000184474"/>
    </source>
</evidence>
<evidence type="ECO:0000256" key="2">
    <source>
        <dbReference type="SAM" id="SignalP"/>
    </source>
</evidence>
<evidence type="ECO:0000259" key="3">
    <source>
        <dbReference type="Pfam" id="PF01364"/>
    </source>
</evidence>
<feature type="domain" description="Gingipain" evidence="3">
    <location>
        <begin position="407"/>
        <end position="770"/>
    </location>
</feature>
<feature type="chain" id="PRO_5013178152" evidence="2">
    <location>
        <begin position="23"/>
        <end position="1679"/>
    </location>
</feature>
<evidence type="ECO:0000313" key="5">
    <source>
        <dbReference type="EMBL" id="SHJ45943.1"/>
    </source>
</evidence>
<dbReference type="CDD" id="cd02258">
    <property type="entry name" value="Peptidase_C25_N"/>
    <property type="match status" value="1"/>
</dbReference>
<dbReference type="GO" id="GO:0006508">
    <property type="term" value="P:proteolysis"/>
    <property type="evidence" value="ECO:0007669"/>
    <property type="project" value="InterPro"/>
</dbReference>
<dbReference type="Gene3D" id="2.60.40.10">
    <property type="entry name" value="Immunoglobulins"/>
    <property type="match status" value="1"/>
</dbReference>
<dbReference type="Gene3D" id="2.60.40.4070">
    <property type="match status" value="1"/>
</dbReference>
<gene>
    <name evidence="5" type="ORF">SAMN04488028_101189</name>
</gene>
<sequence>MIRSKHAILSLLLWVCSLTVLAQPYGNEWINFNQSYFRIPIAENGIYQITRTELSAAGVPVGSLDPRKLQIFHQGQEIAIYVSGENDGVLNSNDFVAFYAEKNDGTTDTPLYVAPDAQPHTYYNLYSDSSAYFLTYRLDLNFGKRMTSFSENNIDGLTAENYYVAELLEVYGSNYFEGISYGFSNKTLRGSYDYYEGWTGPFVSTNQTTSRTLTGLTNTVQSDYTPNIELQLTAGNNNSHSVEIYVGSSASSLRLIETAVFNHDENFTIQEDLQWTDISSTGELMVQAIPRGVNGNSDRVSIAYIKVKYSKAFNLGGSSDHYLNLKTSTGEKSYISLQNTPSNNLLYDITDTATPTRIGINEFVSEFNAIVDNTNTSRTLYTQSGYKPISEIKTVNFQQITPSSYNYLIVSHPDLRANTSDNAGDQVEAYANYRSSTAGGGHTVLTIDIDQVYNQFNYGNPSPLGIKRFCQYMYDNGSPEFLFLIGKSTSITSKYYRQNPNTTTIKHFVPTFGYPGGDDEFSSGFDGGDGYPTLATGRINATEPDHIRDYLNKVIEKDATPFNTLRLKNLVHLSGGNSEQELNTFKNYIDGFASQAADVILGGESSQISKNSNTSVELINISDEVNDGVSMITFFGHSSGTITDIEIGLVSDPSFGYANKGKYPTMLVNGCLAGDFLGQSESFGVDWILTPDLGATAFIAHSYNAFPSDLKRFTELFYTYAFNDEMTNSLGVGQIKQAAAKAFISQYGNSNSNIAQVQLENLQGDPAVKVFGADKADYSVSEDLIEISSFNNEQLIATVDSFKMDINIKNFGIYDNTPMAIQVVRTLADGSTITYGPLVFDPVLREEVISFVIDNQITNASGQNSLRVVVDPFNAVAELDETNNSATVDLFLTNGSTLNLLPSDYSIQSEANTHFFFQSSNLFSTARSYDFQIDTVKTFNSPYLSSQSLNAKVIAQLNFDLNSKGVIPDKTVFYWRTRYTDPLPDENDEWVVSSFSYDASSTQEGWAQHSHDQLEESNSTGLTLDTSNGIWDFITTSLDLDVQTYGSNHPTETYSDTKVLLSGRNYFVSNSTLTNGHCQNNTINFLAFQRQSSAPFSPYTFTTPAELNPLICGLLPQYIFNFNAGNFSSGSITPIDYLNELSTGDKVLIFSLGDFDYSIWTDEFKTALEAFGIQRATMDNLVMGDPFIFLGSKNTGTPATEVVASSTPTNETTLFLNEDVIGSYDSGEISTNKIGPARTWQNASLQVAPSSNPSDDITQINIIGIDAIGNEVRLGGNQTDMTYDLSFIDASTYPYIRLSLALSDPVMFSPAQLQAWQVNYESVPEGVLLTHNPINQEIELQEGQEQTSSYTFWNISSKNYIDSLLVNYKFLNSTLNRAFEDTIRIAALNTGDSVQFDIPLKTLDNTGTSDLVLEVNKADQYEQYTTNNSLRIAEFMSVSGDEYNPILDVLFDGIKIMDGDIVSPTARINITMTDENEYLLKEDTLGMNFYLKQPCEDCDYVRIPFSDPQVTWQAASEDTDFSIDYSPNTLEDGMHSLRVQVTDASGNESGVAPYEINFEVINESSITNFYPYPNPFSTQTRFVFTLTGSKIPEDLKIQIMTVSGRIVREIFMDELGSIRIGNNLSEYAWDGRDNYGDQLANGVYLYRVMIKNPGEEFKHRDTAGDKGFKNGFGKMYILR</sequence>
<dbReference type="InterPro" id="IPR013783">
    <property type="entry name" value="Ig-like_fold"/>
</dbReference>
<proteinExistence type="predicted"/>
<dbReference type="InterPro" id="IPR029031">
    <property type="entry name" value="Gingipain_N_sf"/>
</dbReference>
<dbReference type="Gene3D" id="3.40.50.1460">
    <property type="match status" value="1"/>
</dbReference>
<dbReference type="Gene3D" id="3.40.50.10390">
    <property type="entry name" value="Gingipain r, domain 1"/>
    <property type="match status" value="1"/>
</dbReference>
<feature type="signal peptide" evidence="2">
    <location>
        <begin position="1"/>
        <end position="22"/>
    </location>
</feature>
<keyword evidence="6" id="KW-1185">Reference proteome</keyword>
<dbReference type="InterPro" id="IPR029030">
    <property type="entry name" value="Caspase-like_dom_sf"/>
</dbReference>
<dbReference type="Pfam" id="PF01364">
    <property type="entry name" value="Peptidase_C25"/>
    <property type="match status" value="1"/>
</dbReference>
<dbReference type="Pfam" id="PF07705">
    <property type="entry name" value="CARDB"/>
    <property type="match status" value="1"/>
</dbReference>
<dbReference type="STRING" id="156994.SAMN04488028_101189"/>
<keyword evidence="1 2" id="KW-0732">Signal</keyword>
<protein>
    <submittedName>
        <fullName evidence="5">CARDB protein</fullName>
    </submittedName>
</protein>
<dbReference type="Proteomes" id="UP000184474">
    <property type="component" value="Unassembled WGS sequence"/>
</dbReference>
<name>A0A1M6JGW8_REIAG</name>
<dbReference type="GO" id="GO:0008234">
    <property type="term" value="F:cysteine-type peptidase activity"/>
    <property type="evidence" value="ECO:0007669"/>
    <property type="project" value="InterPro"/>
</dbReference>
<evidence type="ECO:0000259" key="4">
    <source>
        <dbReference type="Pfam" id="PF07705"/>
    </source>
</evidence>
<dbReference type="InterPro" id="IPR001769">
    <property type="entry name" value="Gingipain"/>
</dbReference>
<organism evidence="5 6">
    <name type="scientific">Reichenbachiella agariperforans</name>
    <dbReference type="NCBI Taxonomy" id="156994"/>
    <lineage>
        <taxon>Bacteria</taxon>
        <taxon>Pseudomonadati</taxon>
        <taxon>Bacteroidota</taxon>
        <taxon>Cytophagia</taxon>
        <taxon>Cytophagales</taxon>
        <taxon>Reichenbachiellaceae</taxon>
        <taxon>Reichenbachiella</taxon>
    </lineage>
</organism>
<dbReference type="InterPro" id="IPR011635">
    <property type="entry name" value="CARDB"/>
</dbReference>
<evidence type="ECO:0000256" key="1">
    <source>
        <dbReference type="ARBA" id="ARBA00022729"/>
    </source>
</evidence>
<dbReference type="EMBL" id="FRAA01000001">
    <property type="protein sequence ID" value="SHJ45943.1"/>
    <property type="molecule type" value="Genomic_DNA"/>
</dbReference>
<feature type="domain" description="CARDB" evidence="4">
    <location>
        <begin position="788"/>
        <end position="887"/>
    </location>
</feature>
<dbReference type="RefSeq" id="WP_084190266.1">
    <property type="nucleotide sequence ID" value="NZ_FRAA01000001.1"/>
</dbReference>
<dbReference type="SUPFAM" id="SSF52129">
    <property type="entry name" value="Caspase-like"/>
    <property type="match status" value="1"/>
</dbReference>
<accession>A0A1M6JGW8</accession>